<dbReference type="InterPro" id="IPR014987">
    <property type="entry name" value="UPF_YfcL"/>
</dbReference>
<dbReference type="EMBL" id="ACYU01000119">
    <property type="protein sequence ID" value="EEW06453.1"/>
    <property type="molecule type" value="Genomic_DNA"/>
</dbReference>
<gene>
    <name evidence="1" type="ORF">VMB_23460</name>
</gene>
<dbReference type="AlphaFoldDB" id="D2YFP9"/>
<dbReference type="Pfam" id="PF08891">
    <property type="entry name" value="YfcL"/>
    <property type="match status" value="1"/>
</dbReference>
<evidence type="ECO:0000313" key="1">
    <source>
        <dbReference type="EMBL" id="EEW06453.1"/>
    </source>
</evidence>
<accession>D2YFP9</accession>
<protein>
    <recommendedName>
        <fullName evidence="3">YfcL protein</fullName>
    </recommendedName>
</protein>
<evidence type="ECO:0000313" key="2">
    <source>
        <dbReference type="Proteomes" id="UP000004827"/>
    </source>
</evidence>
<evidence type="ECO:0008006" key="3">
    <source>
        <dbReference type="Google" id="ProtNLM"/>
    </source>
</evidence>
<organism evidence="1 2">
    <name type="scientific">Vibrio mimicus VM603</name>
    <dbReference type="NCBI Taxonomy" id="671074"/>
    <lineage>
        <taxon>Bacteria</taxon>
        <taxon>Pseudomonadati</taxon>
        <taxon>Pseudomonadota</taxon>
        <taxon>Gammaproteobacteria</taxon>
        <taxon>Vibrionales</taxon>
        <taxon>Vibrionaceae</taxon>
        <taxon>Vibrio</taxon>
    </lineage>
</organism>
<name>D2YFP9_VIBMI</name>
<reference evidence="1 2" key="1">
    <citation type="journal article" date="2009" name="BMC Evol. Biol.">
        <title>Genomic taxonomy of Vibrios.</title>
        <authorList>
            <person name="Thompson C.C."/>
            <person name="Vicente A.C."/>
            <person name="Souza R.C."/>
            <person name="Vasconcelos A.T."/>
            <person name="Vesth T."/>
            <person name="Alves N.Jr."/>
            <person name="Ussery D.W."/>
            <person name="Iida T."/>
            <person name="Thompson F.L."/>
        </authorList>
    </citation>
    <scope>NUCLEOTIDE SEQUENCE [LARGE SCALE GENOMIC DNA]</scope>
    <source>
        <strain evidence="1 2">VM603</strain>
    </source>
</reference>
<sequence>MKNRLRNNENLMIIEFEEKLLELIDAQVENASSDELFAGGYLRGHISLSAAQCEEEGVTELDTFKQRIDESLEAARSELSPADRAIVAQLWQQLAAQA</sequence>
<dbReference type="Proteomes" id="UP000004827">
    <property type="component" value="Unassembled WGS sequence"/>
</dbReference>
<proteinExistence type="predicted"/>
<comment type="caution">
    <text evidence="1">The sequence shown here is derived from an EMBL/GenBank/DDBJ whole genome shotgun (WGS) entry which is preliminary data.</text>
</comment>